<dbReference type="InterPro" id="IPR036249">
    <property type="entry name" value="Thioredoxin-like_sf"/>
</dbReference>
<dbReference type="PROSITE" id="PS51354">
    <property type="entry name" value="GLUTAREDOXIN_2"/>
    <property type="match status" value="2"/>
</dbReference>
<proteinExistence type="inferred from homology"/>
<comment type="similarity">
    <text evidence="1">Belongs to the glutaredoxin family. CGFS subfamily.</text>
</comment>
<dbReference type="PROSITE" id="PS51352">
    <property type="entry name" value="THIOREDOXIN_2"/>
    <property type="match status" value="1"/>
</dbReference>
<evidence type="ECO:0000256" key="2">
    <source>
        <dbReference type="ARBA" id="ARBA00022723"/>
    </source>
</evidence>
<gene>
    <name evidence="6" type="ORF">CSSPTR1EN2_LOCUS116</name>
</gene>
<dbReference type="PANTHER" id="PTHR10293">
    <property type="entry name" value="GLUTAREDOXIN FAMILY MEMBER"/>
    <property type="match status" value="1"/>
</dbReference>
<keyword evidence="4" id="KW-0411">Iron-sulfur</keyword>
<dbReference type="InterPro" id="IPR002109">
    <property type="entry name" value="Glutaredoxin"/>
</dbReference>
<dbReference type="InterPro" id="IPR013766">
    <property type="entry name" value="Thioredoxin_domain"/>
</dbReference>
<accession>A0ABP0T7H5</accession>
<dbReference type="PROSITE" id="PS00194">
    <property type="entry name" value="THIOREDOXIN_1"/>
    <property type="match status" value="1"/>
</dbReference>
<dbReference type="CDD" id="cd03028">
    <property type="entry name" value="GRX_PICOT_like"/>
    <property type="match status" value="2"/>
</dbReference>
<evidence type="ECO:0000313" key="6">
    <source>
        <dbReference type="EMBL" id="CAK9189465.1"/>
    </source>
</evidence>
<dbReference type="InterPro" id="IPR033658">
    <property type="entry name" value="GRX_PICOT-like"/>
</dbReference>
<dbReference type="CDD" id="cd02984">
    <property type="entry name" value="TRX_PICOT"/>
    <property type="match status" value="1"/>
</dbReference>
<name>A0ABP0T7H5_9BRYO</name>
<dbReference type="EMBL" id="OZ019893">
    <property type="protein sequence ID" value="CAK9189465.1"/>
    <property type="molecule type" value="Genomic_DNA"/>
</dbReference>
<sequence length="382" mass="41903">MTGFVKNLGSKLELVSKAAPSSSPGMSGSSSSSSLVVLHFWASWCEPCKAMDLVFAQLAADTPHAQFFRVEAEEQLEISEEYEVTAVPFFVFLKDGVVVDKLQGANAPELANKVNKWSTIDAVTVPIAAAAAAVAGPPTTQEDITKQSVVPAAPPTQSCSIQQIEKQQSETDYNKELAQLINQSPIMLFIKGNPKDPCCGFSRKVVDVLNAEGVKFGSFDVLSDDAVRQGLKEFSNWPTFPQLYVQGELLGGCDIVSEMHQSGKLKEILLEKGLLQLPMKEEEIDRRLKKLIHSSQTMLFMKGTPDEPRCGFSNKVVSALKEEGVEFSSFDILTDEEVRQGLKIYSNWPTYPQLYHKGELLGGCDIVLEMKESGELRSTLEG</sequence>
<dbReference type="SUPFAM" id="SSF52833">
    <property type="entry name" value="Thioredoxin-like"/>
    <property type="match status" value="3"/>
</dbReference>
<dbReference type="Pfam" id="PF00085">
    <property type="entry name" value="Thioredoxin"/>
    <property type="match status" value="1"/>
</dbReference>
<dbReference type="InterPro" id="IPR017937">
    <property type="entry name" value="Thioredoxin_CS"/>
</dbReference>
<dbReference type="Gene3D" id="3.40.30.10">
    <property type="entry name" value="Glutaredoxin"/>
    <property type="match status" value="3"/>
</dbReference>
<organism evidence="6 7">
    <name type="scientific">Sphagnum troendelagicum</name>
    <dbReference type="NCBI Taxonomy" id="128251"/>
    <lineage>
        <taxon>Eukaryota</taxon>
        <taxon>Viridiplantae</taxon>
        <taxon>Streptophyta</taxon>
        <taxon>Embryophyta</taxon>
        <taxon>Bryophyta</taxon>
        <taxon>Sphagnophytina</taxon>
        <taxon>Sphagnopsida</taxon>
        <taxon>Sphagnales</taxon>
        <taxon>Sphagnaceae</taxon>
        <taxon>Sphagnum</taxon>
    </lineage>
</organism>
<reference evidence="6 7" key="1">
    <citation type="submission" date="2024-02" db="EMBL/GenBank/DDBJ databases">
        <authorList>
            <consortium name="ELIXIR-Norway"/>
            <consortium name="Elixir Norway"/>
        </authorList>
    </citation>
    <scope>NUCLEOTIDE SEQUENCE [LARGE SCALE GENOMIC DNA]</scope>
</reference>
<dbReference type="Pfam" id="PF00462">
    <property type="entry name" value="Glutaredoxin"/>
    <property type="match status" value="2"/>
</dbReference>
<evidence type="ECO:0000256" key="4">
    <source>
        <dbReference type="ARBA" id="ARBA00023014"/>
    </source>
</evidence>
<dbReference type="InterPro" id="IPR004480">
    <property type="entry name" value="Monothiol_GRX-rel"/>
</dbReference>
<evidence type="ECO:0000256" key="3">
    <source>
        <dbReference type="ARBA" id="ARBA00023004"/>
    </source>
</evidence>
<protein>
    <recommendedName>
        <fullName evidence="5">Thioredoxin domain-containing protein</fullName>
    </recommendedName>
</protein>
<keyword evidence="7" id="KW-1185">Reference proteome</keyword>
<evidence type="ECO:0000313" key="7">
    <source>
        <dbReference type="Proteomes" id="UP001497512"/>
    </source>
</evidence>
<keyword evidence="2" id="KW-0479">Metal-binding</keyword>
<evidence type="ECO:0000259" key="5">
    <source>
        <dbReference type="PROSITE" id="PS51352"/>
    </source>
</evidence>
<dbReference type="PANTHER" id="PTHR10293:SF73">
    <property type="entry name" value="GLUTAREDOXIN-3"/>
    <property type="match status" value="1"/>
</dbReference>
<keyword evidence="3" id="KW-0408">Iron</keyword>
<evidence type="ECO:0000256" key="1">
    <source>
        <dbReference type="ARBA" id="ARBA00008983"/>
    </source>
</evidence>
<dbReference type="Proteomes" id="UP001497512">
    <property type="component" value="Chromosome 1"/>
</dbReference>
<feature type="domain" description="Thioredoxin" evidence="5">
    <location>
        <begin position="12"/>
        <end position="119"/>
    </location>
</feature>
<dbReference type="NCBIfam" id="TIGR00365">
    <property type="entry name" value="Grx4 family monothiol glutaredoxin"/>
    <property type="match status" value="2"/>
</dbReference>